<keyword evidence="6" id="KW-0804">Transcription</keyword>
<dbReference type="OrthoDB" id="10032732at2759"/>
<proteinExistence type="predicted"/>
<accession>A0A8K1FY45</accession>
<evidence type="ECO:0000256" key="4">
    <source>
        <dbReference type="ARBA" id="ARBA00023015"/>
    </source>
</evidence>
<dbReference type="GO" id="GO:0003700">
    <property type="term" value="F:DNA-binding transcription factor activity"/>
    <property type="evidence" value="ECO:0007669"/>
    <property type="project" value="InterPro"/>
</dbReference>
<dbReference type="PANTHER" id="PTHR48092">
    <property type="entry name" value="KNIRPS-RELATED PROTEIN-RELATED"/>
    <property type="match status" value="1"/>
</dbReference>
<evidence type="ECO:0000256" key="7">
    <source>
        <dbReference type="ARBA" id="ARBA00023170"/>
    </source>
</evidence>
<dbReference type="SMART" id="SM00399">
    <property type="entry name" value="ZnF_C4"/>
    <property type="match status" value="1"/>
</dbReference>
<dbReference type="EMBL" id="SWJQ01003290">
    <property type="protein sequence ID" value="TRZ05841.1"/>
    <property type="molecule type" value="Genomic_DNA"/>
</dbReference>
<feature type="domain" description="Nuclear receptor" evidence="9">
    <location>
        <begin position="60"/>
        <end position="101"/>
    </location>
</feature>
<dbReference type="InterPro" id="IPR001628">
    <property type="entry name" value="Znf_hrmn_rcpt"/>
</dbReference>
<dbReference type="PROSITE" id="PS51030">
    <property type="entry name" value="NUCLEAR_REC_DBD_2"/>
    <property type="match status" value="1"/>
</dbReference>
<evidence type="ECO:0000256" key="1">
    <source>
        <dbReference type="ARBA" id="ARBA00022723"/>
    </source>
</evidence>
<keyword evidence="7" id="KW-0675">Receptor</keyword>
<dbReference type="Proteomes" id="UP000796761">
    <property type="component" value="Unassembled WGS sequence"/>
</dbReference>
<keyword evidence="1" id="KW-0479">Metal-binding</keyword>
<dbReference type="InterPro" id="IPR013088">
    <property type="entry name" value="Znf_NHR/GATA"/>
</dbReference>
<evidence type="ECO:0000313" key="10">
    <source>
        <dbReference type="EMBL" id="TRZ05841.1"/>
    </source>
</evidence>
<dbReference type="SUPFAM" id="SSF57716">
    <property type="entry name" value="Glucocorticoid receptor-like (DNA-binding domain)"/>
    <property type="match status" value="1"/>
</dbReference>
<protein>
    <recommendedName>
        <fullName evidence="9">Nuclear receptor domain-containing protein</fullName>
    </recommendedName>
</protein>
<evidence type="ECO:0000256" key="6">
    <source>
        <dbReference type="ARBA" id="ARBA00023163"/>
    </source>
</evidence>
<keyword evidence="4" id="KW-0805">Transcription regulation</keyword>
<dbReference type="Gene3D" id="3.30.50.10">
    <property type="entry name" value="Erythroid Transcription Factor GATA-1, subunit A"/>
    <property type="match status" value="1"/>
</dbReference>
<dbReference type="InterPro" id="IPR050200">
    <property type="entry name" value="Nuclear_hormone_rcpt_NR3"/>
</dbReference>
<organism evidence="10 11">
    <name type="scientific">Zosterops borbonicus</name>
    <dbReference type="NCBI Taxonomy" id="364589"/>
    <lineage>
        <taxon>Eukaryota</taxon>
        <taxon>Metazoa</taxon>
        <taxon>Chordata</taxon>
        <taxon>Craniata</taxon>
        <taxon>Vertebrata</taxon>
        <taxon>Euteleostomi</taxon>
        <taxon>Archelosauria</taxon>
        <taxon>Archosauria</taxon>
        <taxon>Dinosauria</taxon>
        <taxon>Saurischia</taxon>
        <taxon>Theropoda</taxon>
        <taxon>Coelurosauria</taxon>
        <taxon>Aves</taxon>
        <taxon>Neognathae</taxon>
        <taxon>Neoaves</taxon>
        <taxon>Telluraves</taxon>
        <taxon>Australaves</taxon>
        <taxon>Passeriformes</taxon>
        <taxon>Sylvioidea</taxon>
        <taxon>Zosteropidae</taxon>
        <taxon>Zosterops</taxon>
    </lineage>
</organism>
<evidence type="ECO:0000256" key="8">
    <source>
        <dbReference type="ARBA" id="ARBA00023242"/>
    </source>
</evidence>
<evidence type="ECO:0000256" key="3">
    <source>
        <dbReference type="ARBA" id="ARBA00022833"/>
    </source>
</evidence>
<keyword evidence="8" id="KW-0539">Nucleus</keyword>
<keyword evidence="11" id="KW-1185">Reference proteome</keyword>
<evidence type="ECO:0000259" key="9">
    <source>
        <dbReference type="PROSITE" id="PS51030"/>
    </source>
</evidence>
<dbReference type="GO" id="GO:0043565">
    <property type="term" value="F:sequence-specific DNA binding"/>
    <property type="evidence" value="ECO:0007669"/>
    <property type="project" value="InterPro"/>
</dbReference>
<evidence type="ECO:0000256" key="2">
    <source>
        <dbReference type="ARBA" id="ARBA00022771"/>
    </source>
</evidence>
<evidence type="ECO:0000256" key="5">
    <source>
        <dbReference type="ARBA" id="ARBA00023125"/>
    </source>
</evidence>
<dbReference type="Pfam" id="PF00105">
    <property type="entry name" value="zf-C4"/>
    <property type="match status" value="1"/>
</dbReference>
<name>A0A8K1FY45_9PASS</name>
<comment type="caution">
    <text evidence="10">The sequence shown here is derived from an EMBL/GenBank/DDBJ whole genome shotgun (WGS) entry which is preliminary data.</text>
</comment>
<dbReference type="AlphaFoldDB" id="A0A8K1FY45"/>
<dbReference type="GO" id="GO:0008270">
    <property type="term" value="F:zinc ion binding"/>
    <property type="evidence" value="ECO:0007669"/>
    <property type="project" value="UniProtKB-KW"/>
</dbReference>
<gene>
    <name evidence="10" type="ORF">HGM15179_021266</name>
</gene>
<keyword evidence="2" id="KW-0863">Zinc-finger</keyword>
<keyword evidence="3" id="KW-0862">Zinc</keyword>
<reference evidence="10" key="1">
    <citation type="submission" date="2019-04" db="EMBL/GenBank/DDBJ databases">
        <title>Genome assembly of Zosterops borbonicus 15179.</title>
        <authorList>
            <person name="Leroy T."/>
            <person name="Anselmetti Y."/>
            <person name="Tilak M.-K."/>
            <person name="Nabholz B."/>
        </authorList>
    </citation>
    <scope>NUCLEOTIDE SEQUENCE</scope>
    <source>
        <strain evidence="10">HGM_15179</strain>
        <tissue evidence="10">Muscle</tissue>
    </source>
</reference>
<sequence length="121" mass="13339">MSNRTLVAGKEVGLLWVTSAVFSAGQWSMGGHLASALELVVPFLVVKGKYLHPQELERGKQKYLCASQNDCTIDKFRRKNCPSCRLRKCYEAGMTLGGMAKVPSWVPALHLVHEQSLFGSS</sequence>
<evidence type="ECO:0000313" key="11">
    <source>
        <dbReference type="Proteomes" id="UP000796761"/>
    </source>
</evidence>
<keyword evidence="5" id="KW-0238">DNA-binding</keyword>